<gene>
    <name evidence="3" type="ORF">C1I89_19735</name>
</gene>
<dbReference type="AlphaFoldDB" id="A0A2N8KF29"/>
<dbReference type="CDD" id="cd00293">
    <property type="entry name" value="USP-like"/>
    <property type="match status" value="1"/>
</dbReference>
<dbReference type="EMBL" id="POQS01000005">
    <property type="protein sequence ID" value="PND32063.1"/>
    <property type="molecule type" value="Genomic_DNA"/>
</dbReference>
<comment type="similarity">
    <text evidence="1">Belongs to the universal stress protein A family.</text>
</comment>
<evidence type="ECO:0000313" key="3">
    <source>
        <dbReference type="EMBL" id="PND32063.1"/>
    </source>
</evidence>
<dbReference type="Proteomes" id="UP000235994">
    <property type="component" value="Unassembled WGS sequence"/>
</dbReference>
<dbReference type="InterPro" id="IPR014729">
    <property type="entry name" value="Rossmann-like_a/b/a_fold"/>
</dbReference>
<dbReference type="PRINTS" id="PR01438">
    <property type="entry name" value="UNVRSLSTRESS"/>
</dbReference>
<dbReference type="PANTHER" id="PTHR46268">
    <property type="entry name" value="STRESS RESPONSE PROTEIN NHAX"/>
    <property type="match status" value="1"/>
</dbReference>
<comment type="caution">
    <text evidence="3">The sequence shown here is derived from an EMBL/GenBank/DDBJ whole genome shotgun (WGS) entry which is preliminary data.</text>
</comment>
<dbReference type="SUPFAM" id="SSF52402">
    <property type="entry name" value="Adenine nucleotide alpha hydrolases-like"/>
    <property type="match status" value="1"/>
</dbReference>
<organism evidence="3 4">
    <name type="scientific">Achromobacter pulmonis</name>
    <dbReference type="NCBI Taxonomy" id="1389932"/>
    <lineage>
        <taxon>Bacteria</taxon>
        <taxon>Pseudomonadati</taxon>
        <taxon>Pseudomonadota</taxon>
        <taxon>Betaproteobacteria</taxon>
        <taxon>Burkholderiales</taxon>
        <taxon>Alcaligenaceae</taxon>
        <taxon>Achromobacter</taxon>
    </lineage>
</organism>
<sequence length="145" mass="15516">MYKHILIPIDGSALSFSGLEQGLGMARALGAQVTVLTVYSPFHTISMEAVQLQGVRTEYERHARDLAQSYLSQAAAKAQAAGVACTTEMRESNSPYQAIIDLAMTQGCDLIAMSSRGHGAMAAMLLGSETQKVLAHSTLPVLVYR</sequence>
<evidence type="ECO:0000256" key="1">
    <source>
        <dbReference type="ARBA" id="ARBA00008791"/>
    </source>
</evidence>
<dbReference type="InterPro" id="IPR006015">
    <property type="entry name" value="Universal_stress_UspA"/>
</dbReference>
<dbReference type="PANTHER" id="PTHR46268:SF15">
    <property type="entry name" value="UNIVERSAL STRESS PROTEIN HP_0031"/>
    <property type="match status" value="1"/>
</dbReference>
<keyword evidence="4" id="KW-1185">Reference proteome</keyword>
<dbReference type="InterPro" id="IPR006016">
    <property type="entry name" value="UspA"/>
</dbReference>
<name>A0A2N8KF29_9BURK</name>
<evidence type="ECO:0000313" key="4">
    <source>
        <dbReference type="Proteomes" id="UP000235994"/>
    </source>
</evidence>
<reference evidence="3 4" key="1">
    <citation type="submission" date="2018-01" db="EMBL/GenBank/DDBJ databases">
        <title>The draft genome of an aniline degradation strain ANB-1.</title>
        <authorList>
            <person name="Zhang L."/>
            <person name="Jiang J."/>
        </authorList>
    </citation>
    <scope>NUCLEOTIDE SEQUENCE [LARGE SCALE GENOMIC DNA]</scope>
    <source>
        <strain evidence="3 4">ANB-1</strain>
    </source>
</reference>
<evidence type="ECO:0000259" key="2">
    <source>
        <dbReference type="Pfam" id="PF00582"/>
    </source>
</evidence>
<feature type="domain" description="UspA" evidence="2">
    <location>
        <begin position="1"/>
        <end position="145"/>
    </location>
</feature>
<dbReference type="RefSeq" id="WP_102774272.1">
    <property type="nucleotide sequence ID" value="NZ_POQS01000005.1"/>
</dbReference>
<proteinExistence type="inferred from homology"/>
<dbReference type="Pfam" id="PF00582">
    <property type="entry name" value="Usp"/>
    <property type="match status" value="1"/>
</dbReference>
<protein>
    <submittedName>
        <fullName evidence="3">Universal stress protein</fullName>
    </submittedName>
</protein>
<accession>A0A2N8KF29</accession>
<dbReference type="Gene3D" id="3.40.50.620">
    <property type="entry name" value="HUPs"/>
    <property type="match status" value="1"/>
</dbReference>